<dbReference type="SUPFAM" id="SSF52540">
    <property type="entry name" value="P-loop containing nucleoside triphosphate hydrolases"/>
    <property type="match status" value="1"/>
</dbReference>
<protein>
    <recommendedName>
        <fullName evidence="2">Sulfotransferase domain-containing protein</fullName>
    </recommendedName>
</protein>
<organism evidence="1">
    <name type="scientific">uncultured Gemmatimonadota bacterium</name>
    <dbReference type="NCBI Taxonomy" id="203437"/>
    <lineage>
        <taxon>Bacteria</taxon>
        <taxon>Pseudomonadati</taxon>
        <taxon>Gemmatimonadota</taxon>
        <taxon>environmental samples</taxon>
    </lineage>
</organism>
<evidence type="ECO:0000313" key="1">
    <source>
        <dbReference type="EMBL" id="CAA9309590.1"/>
    </source>
</evidence>
<proteinExistence type="predicted"/>
<dbReference type="InterPro" id="IPR027417">
    <property type="entry name" value="P-loop_NTPase"/>
</dbReference>
<sequence>MPQHLIHIGFPKAGSTFLQQWFAKHPRFHYTPGGFAGFRDIYGLARVLDTPFDYYVTSTEDFSSPRSGSGALHVHLPSGASRPEPVKSRQATVCGVLRTLFPGARILIITRGFRSLMRSVYSQAVRSGLTQSVKAQYESYAALPQTGDFRHHDYDYLIGLYTAAFGRENVIVLPYELLRDDQARFIRVLEDRLGVEHADMGIGRVNPSLTPEELYWYPVISRAVSAVVAPLGEKWHRRIFTRYVRLMSRNHLRLPVRVLARARPHARVTDADFPAGIEMYQAGRAESLLGDPLYAPYAEEYLWDRETAPGGATPQTDHSAAAEG</sequence>
<gene>
    <name evidence="1" type="ORF">AVDCRST_MAG89-1030</name>
</gene>
<evidence type="ECO:0008006" key="2">
    <source>
        <dbReference type="Google" id="ProtNLM"/>
    </source>
</evidence>
<name>A0A6J4KN93_9BACT</name>
<dbReference type="AlphaFoldDB" id="A0A6J4KN93"/>
<accession>A0A6J4KN93</accession>
<dbReference type="EMBL" id="CADCTV010000226">
    <property type="protein sequence ID" value="CAA9309590.1"/>
    <property type="molecule type" value="Genomic_DNA"/>
</dbReference>
<dbReference type="Pfam" id="PF13469">
    <property type="entry name" value="Sulfotransfer_3"/>
    <property type="match status" value="1"/>
</dbReference>
<reference evidence="1" key="1">
    <citation type="submission" date="2020-02" db="EMBL/GenBank/DDBJ databases">
        <authorList>
            <person name="Meier V. D."/>
        </authorList>
    </citation>
    <scope>NUCLEOTIDE SEQUENCE</scope>
    <source>
        <strain evidence="1">AVDCRST_MAG89</strain>
    </source>
</reference>
<dbReference type="Gene3D" id="3.40.50.300">
    <property type="entry name" value="P-loop containing nucleotide triphosphate hydrolases"/>
    <property type="match status" value="1"/>
</dbReference>